<evidence type="ECO:0000256" key="1">
    <source>
        <dbReference type="SAM" id="MobiDB-lite"/>
    </source>
</evidence>
<keyword evidence="3" id="KW-1185">Reference proteome</keyword>
<feature type="region of interest" description="Disordered" evidence="1">
    <location>
        <begin position="328"/>
        <end position="432"/>
    </location>
</feature>
<dbReference type="InParanoid" id="A0A3N4KZ02"/>
<proteinExistence type="predicted"/>
<evidence type="ECO:0000313" key="2">
    <source>
        <dbReference type="EMBL" id="RPB10975.1"/>
    </source>
</evidence>
<name>A0A3N4KZ02_9PEZI</name>
<feature type="region of interest" description="Disordered" evidence="1">
    <location>
        <begin position="262"/>
        <end position="297"/>
    </location>
</feature>
<feature type="region of interest" description="Disordered" evidence="1">
    <location>
        <begin position="112"/>
        <end position="158"/>
    </location>
</feature>
<feature type="compositionally biased region" description="Polar residues" evidence="1">
    <location>
        <begin position="382"/>
        <end position="393"/>
    </location>
</feature>
<feature type="compositionally biased region" description="Polar residues" evidence="1">
    <location>
        <begin position="141"/>
        <end position="150"/>
    </location>
</feature>
<accession>A0A3N4KZ02</accession>
<protein>
    <submittedName>
        <fullName evidence="2">Uncharacterized protein</fullName>
    </submittedName>
</protein>
<gene>
    <name evidence="2" type="ORF">P167DRAFT_546853</name>
</gene>
<sequence length="445" mass="48700">MAGMIRLRPTQIILTGEEVNKTLHKSCPTVPKSQTLSVPLQWDHNVTFRKGRDTMIITEKAKELCFGIHEDSTTLSEADSDEISEMSDFSFGPILLDINPSCSGTNFAIAEADSSSEDGDEDSGEDSLKSVSWDGEHDTSVDTLTNNSTGSDDETLIPSTLSVGGSNFLLDREQDAVWEIYSDTPAEHESVINGTTHDTPNAYDIEYQADAELSIGDDAMSGQDSDAENCAQESYSLPIDGAAEYRLGEIFAELDLYASPASPAQNNLSFREKESPSSRTPGFLEIPDTSTNIAPTPPSVRRLLNGIPPRLEYFIGLSPRHIALSHATPARYRSDHTKIPIPSRSSIHEGNNHYQRSRTSPQRRSAYSRDLSPNRSRHRSSNEVITTPPTQAHPNVGTDDSDGGIQTTGNNPWGDDNADSHYDEGNAGLPDEVEEYSTGILDRYM</sequence>
<dbReference type="EMBL" id="ML119139">
    <property type="protein sequence ID" value="RPB10975.1"/>
    <property type="molecule type" value="Genomic_DNA"/>
</dbReference>
<dbReference type="Proteomes" id="UP000277580">
    <property type="component" value="Unassembled WGS sequence"/>
</dbReference>
<dbReference type="OrthoDB" id="5362528at2759"/>
<feature type="compositionally biased region" description="Polar residues" evidence="1">
    <location>
        <begin position="352"/>
        <end position="365"/>
    </location>
</feature>
<evidence type="ECO:0000313" key="3">
    <source>
        <dbReference type="Proteomes" id="UP000277580"/>
    </source>
</evidence>
<feature type="compositionally biased region" description="Acidic residues" evidence="1">
    <location>
        <begin position="114"/>
        <end position="125"/>
    </location>
</feature>
<reference evidence="2 3" key="1">
    <citation type="journal article" date="2018" name="Nat. Ecol. Evol.">
        <title>Pezizomycetes genomes reveal the molecular basis of ectomycorrhizal truffle lifestyle.</title>
        <authorList>
            <person name="Murat C."/>
            <person name="Payen T."/>
            <person name="Noel B."/>
            <person name="Kuo A."/>
            <person name="Morin E."/>
            <person name="Chen J."/>
            <person name="Kohler A."/>
            <person name="Krizsan K."/>
            <person name="Balestrini R."/>
            <person name="Da Silva C."/>
            <person name="Montanini B."/>
            <person name="Hainaut M."/>
            <person name="Levati E."/>
            <person name="Barry K.W."/>
            <person name="Belfiori B."/>
            <person name="Cichocki N."/>
            <person name="Clum A."/>
            <person name="Dockter R.B."/>
            <person name="Fauchery L."/>
            <person name="Guy J."/>
            <person name="Iotti M."/>
            <person name="Le Tacon F."/>
            <person name="Lindquist E.A."/>
            <person name="Lipzen A."/>
            <person name="Malagnac F."/>
            <person name="Mello A."/>
            <person name="Molinier V."/>
            <person name="Miyauchi S."/>
            <person name="Poulain J."/>
            <person name="Riccioni C."/>
            <person name="Rubini A."/>
            <person name="Sitrit Y."/>
            <person name="Splivallo R."/>
            <person name="Traeger S."/>
            <person name="Wang M."/>
            <person name="Zifcakova L."/>
            <person name="Wipf D."/>
            <person name="Zambonelli A."/>
            <person name="Paolocci F."/>
            <person name="Nowrousian M."/>
            <person name="Ottonello S."/>
            <person name="Baldrian P."/>
            <person name="Spatafora J.W."/>
            <person name="Henrissat B."/>
            <person name="Nagy L.G."/>
            <person name="Aury J.M."/>
            <person name="Wincker P."/>
            <person name="Grigoriev I.V."/>
            <person name="Bonfante P."/>
            <person name="Martin F.M."/>
        </authorList>
    </citation>
    <scope>NUCLEOTIDE SEQUENCE [LARGE SCALE GENOMIC DNA]</scope>
    <source>
        <strain evidence="2 3">CCBAS932</strain>
    </source>
</reference>
<dbReference type="AlphaFoldDB" id="A0A3N4KZ02"/>
<organism evidence="2 3">
    <name type="scientific">Morchella conica CCBAS932</name>
    <dbReference type="NCBI Taxonomy" id="1392247"/>
    <lineage>
        <taxon>Eukaryota</taxon>
        <taxon>Fungi</taxon>
        <taxon>Dikarya</taxon>
        <taxon>Ascomycota</taxon>
        <taxon>Pezizomycotina</taxon>
        <taxon>Pezizomycetes</taxon>
        <taxon>Pezizales</taxon>
        <taxon>Morchellaceae</taxon>
        <taxon>Morchella</taxon>
    </lineage>
</organism>